<feature type="repeat" description="RCC1" evidence="3">
    <location>
        <begin position="152"/>
        <end position="212"/>
    </location>
</feature>
<gene>
    <name evidence="6" type="ORF">FSARC_10101</name>
</gene>
<feature type="domain" description="RCC1-like" evidence="5">
    <location>
        <begin position="154"/>
        <end position="572"/>
    </location>
</feature>
<sequence length="592" mass="63060">MAPRAKAAATKAATTKKATTTAAAKKDAKPTKAAAAATKKKAEPATNGAASKKRKTRDEESEPEHEDEAPKTKKSKTTERVVKPAVKPSAKSKTAAKPAAKPTRRAKTEEPEEEKPAAKKPGRPATKKAEPKKKSTYPGIGKKINDAPTQILDIYVFGEGSSGELGLGSKRVNNKKPIDVKRPRLNDNLAAATTGVVQISCGGMHAVALTHDNKILTWGVNDQGALGRDTNWDGGLRDMDNEEDSESEDEDDTGINPKESTPTAVSDEHFAVGTKFVQVVASDSASFTLTEDGRVYGWGTFRSSDGILGFSETIKVQSTPLMIRDLKNIKALAAGSNHILALDHKGNVVAWGCGQQNQLGRRIIERNKMSSLIPQGVGLPRGKIAKIACGSYHSFAIDKDGQVYGWGLNNFGEIGVESNAGEDDAVILRPAKLTYLDDYNITEIDGGEHHSLACSDKGDLLTWGRVDGYQVGFEFDKLSEDNAIYDERGNARILFKPTAQPDAKDIVAVAAGTDNNFAIASDGKVFSWGFSSNYQTGQGTIDDIHTPTVIDNTAIRGKKITGAGAGGQYSVLFGEADDATNGAKPNGVHEKA</sequence>
<evidence type="ECO:0000256" key="4">
    <source>
        <dbReference type="SAM" id="MobiDB-lite"/>
    </source>
</evidence>
<dbReference type="OrthoDB" id="61110at2759"/>
<feature type="compositionally biased region" description="Acidic residues" evidence="4">
    <location>
        <begin position="240"/>
        <end position="253"/>
    </location>
</feature>
<keyword evidence="2" id="KW-0677">Repeat</keyword>
<reference evidence="6" key="1">
    <citation type="journal article" date="2020" name="BMC Genomics">
        <title>Correction to: Identification and distribution of gene clusters required for synthesis of sphingolipid metabolism inhibitors in diverse species of the filamentous fungus Fusarium.</title>
        <authorList>
            <person name="Kim H.S."/>
            <person name="Lohmar J.M."/>
            <person name="Busman M."/>
            <person name="Brown D.W."/>
            <person name="Naumann T.A."/>
            <person name="Divon H.H."/>
            <person name="Lysoe E."/>
            <person name="Uhlig S."/>
            <person name="Proctor R.H."/>
        </authorList>
    </citation>
    <scope>NUCLEOTIDE SEQUENCE</scope>
    <source>
        <strain evidence="6">NRRL 20472</strain>
    </source>
</reference>
<dbReference type="PROSITE" id="PS50012">
    <property type="entry name" value="RCC1_3"/>
    <property type="match status" value="7"/>
</dbReference>
<dbReference type="PRINTS" id="PR00633">
    <property type="entry name" value="RCCNDNSATION"/>
</dbReference>
<feature type="repeat" description="RCC1" evidence="3">
    <location>
        <begin position="293"/>
        <end position="345"/>
    </location>
</feature>
<dbReference type="InterPro" id="IPR009091">
    <property type="entry name" value="RCC1/BLIP-II"/>
</dbReference>
<accession>A0A8H4X559</accession>
<dbReference type="Pfam" id="PF25390">
    <property type="entry name" value="WD40_RLD"/>
    <property type="match status" value="1"/>
</dbReference>
<dbReference type="AlphaFoldDB" id="A0A8H4X559"/>
<dbReference type="PROSITE" id="PS00626">
    <property type="entry name" value="RCC1_2"/>
    <property type="match status" value="3"/>
</dbReference>
<evidence type="ECO:0000256" key="2">
    <source>
        <dbReference type="ARBA" id="ARBA00022737"/>
    </source>
</evidence>
<organism evidence="6 7">
    <name type="scientific">Fusarium sarcochroum</name>
    <dbReference type="NCBI Taxonomy" id="1208366"/>
    <lineage>
        <taxon>Eukaryota</taxon>
        <taxon>Fungi</taxon>
        <taxon>Dikarya</taxon>
        <taxon>Ascomycota</taxon>
        <taxon>Pezizomycotina</taxon>
        <taxon>Sordariomycetes</taxon>
        <taxon>Hypocreomycetidae</taxon>
        <taxon>Hypocreales</taxon>
        <taxon>Nectriaceae</taxon>
        <taxon>Fusarium</taxon>
        <taxon>Fusarium lateritium species complex</taxon>
    </lineage>
</organism>
<evidence type="ECO:0000313" key="7">
    <source>
        <dbReference type="Proteomes" id="UP000622797"/>
    </source>
</evidence>
<feature type="repeat" description="RCC1" evidence="3">
    <location>
        <begin position="523"/>
        <end position="576"/>
    </location>
</feature>
<dbReference type="SUPFAM" id="SSF50985">
    <property type="entry name" value="RCC1/BLIP-II"/>
    <property type="match status" value="1"/>
</dbReference>
<feature type="repeat" description="RCC1" evidence="3">
    <location>
        <begin position="346"/>
        <end position="400"/>
    </location>
</feature>
<dbReference type="Proteomes" id="UP000622797">
    <property type="component" value="Unassembled WGS sequence"/>
</dbReference>
<keyword evidence="1" id="KW-0344">Guanine-nucleotide releasing factor</keyword>
<dbReference type="InterPro" id="IPR058923">
    <property type="entry name" value="RCC1-like_dom"/>
</dbReference>
<feature type="repeat" description="RCC1" evidence="3">
    <location>
        <begin position="401"/>
        <end position="457"/>
    </location>
</feature>
<dbReference type="PANTHER" id="PTHR45982">
    <property type="entry name" value="REGULATOR OF CHROMOSOME CONDENSATION"/>
    <property type="match status" value="1"/>
</dbReference>
<protein>
    <recommendedName>
        <fullName evidence="5">RCC1-like domain-containing protein</fullName>
    </recommendedName>
</protein>
<evidence type="ECO:0000313" key="6">
    <source>
        <dbReference type="EMBL" id="KAF4961805.1"/>
    </source>
</evidence>
<keyword evidence="7" id="KW-1185">Reference proteome</keyword>
<feature type="compositionally biased region" description="Basic and acidic residues" evidence="4">
    <location>
        <begin position="106"/>
        <end position="117"/>
    </location>
</feature>
<dbReference type="InterPro" id="IPR000408">
    <property type="entry name" value="Reg_chr_condens"/>
</dbReference>
<feature type="compositionally biased region" description="Basic and acidic residues" evidence="4">
    <location>
        <begin position="68"/>
        <end position="82"/>
    </location>
</feature>
<feature type="region of interest" description="Disordered" evidence="4">
    <location>
        <begin position="227"/>
        <end position="267"/>
    </location>
</feature>
<feature type="repeat" description="RCC1" evidence="3">
    <location>
        <begin position="458"/>
        <end position="522"/>
    </location>
</feature>
<feature type="compositionally biased region" description="Low complexity" evidence="4">
    <location>
        <begin position="1"/>
        <end position="23"/>
    </location>
</feature>
<dbReference type="Gene3D" id="2.130.10.30">
    <property type="entry name" value="Regulator of chromosome condensation 1/beta-lactamase-inhibitor protein II"/>
    <property type="match status" value="1"/>
</dbReference>
<dbReference type="GO" id="GO:0005085">
    <property type="term" value="F:guanyl-nucleotide exchange factor activity"/>
    <property type="evidence" value="ECO:0007669"/>
    <property type="project" value="TreeGrafter"/>
</dbReference>
<evidence type="ECO:0000259" key="5">
    <source>
        <dbReference type="Pfam" id="PF25390"/>
    </source>
</evidence>
<reference evidence="6" key="2">
    <citation type="submission" date="2020-05" db="EMBL/GenBank/DDBJ databases">
        <authorList>
            <person name="Kim H.-S."/>
            <person name="Proctor R.H."/>
            <person name="Brown D.W."/>
        </authorList>
    </citation>
    <scope>NUCLEOTIDE SEQUENCE</scope>
    <source>
        <strain evidence="6">NRRL 20472</strain>
    </source>
</reference>
<comment type="caution">
    <text evidence="6">The sequence shown here is derived from an EMBL/GenBank/DDBJ whole genome shotgun (WGS) entry which is preliminary data.</text>
</comment>
<evidence type="ECO:0000256" key="1">
    <source>
        <dbReference type="ARBA" id="ARBA00022658"/>
    </source>
</evidence>
<dbReference type="InterPro" id="IPR051553">
    <property type="entry name" value="Ran_GTPase-activating"/>
</dbReference>
<proteinExistence type="predicted"/>
<evidence type="ECO:0000256" key="3">
    <source>
        <dbReference type="PROSITE-ProRule" id="PRU00235"/>
    </source>
</evidence>
<feature type="compositionally biased region" description="Low complexity" evidence="4">
    <location>
        <begin position="83"/>
        <end position="101"/>
    </location>
</feature>
<feature type="repeat" description="RCC1" evidence="3">
    <location>
        <begin position="213"/>
        <end position="292"/>
    </location>
</feature>
<dbReference type="PANTHER" id="PTHR45982:SF1">
    <property type="entry name" value="REGULATOR OF CHROMOSOME CONDENSATION"/>
    <property type="match status" value="1"/>
</dbReference>
<dbReference type="PROSITE" id="PS00625">
    <property type="entry name" value="RCC1_1"/>
    <property type="match status" value="1"/>
</dbReference>
<dbReference type="GO" id="GO:0005737">
    <property type="term" value="C:cytoplasm"/>
    <property type="evidence" value="ECO:0007669"/>
    <property type="project" value="TreeGrafter"/>
</dbReference>
<dbReference type="EMBL" id="JABEXW010000602">
    <property type="protein sequence ID" value="KAF4961805.1"/>
    <property type="molecule type" value="Genomic_DNA"/>
</dbReference>
<name>A0A8H4X559_9HYPO</name>
<feature type="region of interest" description="Disordered" evidence="4">
    <location>
        <begin position="1"/>
        <end position="143"/>
    </location>
</feature>